<dbReference type="EMBL" id="CAJVPV010050080">
    <property type="protein sequence ID" value="CAG8777194.1"/>
    <property type="molecule type" value="Genomic_DNA"/>
</dbReference>
<sequence>FGMLLWELAFEKIPYKDMEVDQIEPHVLKGNREKIVWGGGSPEVKTIQRKLSKIIIAAWQHDVDVRASLQDLFLKLDKLSSKLQIGTSPSLLPDGAIDLDGSKSQAPPSPPSLELELPEMTSLTLNFNLPTILPLEEGIEAHKRKDRVTAWECFQAHADLENSTAKYWMGYYLAEGYQPSGEKDPVRANQLYKEAADDGIPDAQL</sequence>
<feature type="non-terminal residue" evidence="2">
    <location>
        <position position="1"/>
    </location>
</feature>
<organism evidence="2 3">
    <name type="scientific">Acaulospora morrowiae</name>
    <dbReference type="NCBI Taxonomy" id="94023"/>
    <lineage>
        <taxon>Eukaryota</taxon>
        <taxon>Fungi</taxon>
        <taxon>Fungi incertae sedis</taxon>
        <taxon>Mucoromycota</taxon>
        <taxon>Glomeromycotina</taxon>
        <taxon>Glomeromycetes</taxon>
        <taxon>Diversisporales</taxon>
        <taxon>Acaulosporaceae</taxon>
        <taxon>Acaulospora</taxon>
    </lineage>
</organism>
<feature type="non-terminal residue" evidence="2">
    <location>
        <position position="205"/>
    </location>
</feature>
<proteinExistence type="predicted"/>
<dbReference type="OrthoDB" id="2434929at2759"/>
<dbReference type="AlphaFoldDB" id="A0A9N9JER5"/>
<dbReference type="InterPro" id="IPR011990">
    <property type="entry name" value="TPR-like_helical_dom_sf"/>
</dbReference>
<evidence type="ECO:0000256" key="1">
    <source>
        <dbReference type="SAM" id="MobiDB-lite"/>
    </source>
</evidence>
<protein>
    <submittedName>
        <fullName evidence="2">3307_t:CDS:1</fullName>
    </submittedName>
</protein>
<gene>
    <name evidence="2" type="ORF">AMORRO_LOCUS17017</name>
</gene>
<dbReference type="Gene3D" id="1.25.40.10">
    <property type="entry name" value="Tetratricopeptide repeat domain"/>
    <property type="match status" value="1"/>
</dbReference>
<evidence type="ECO:0000313" key="2">
    <source>
        <dbReference type="EMBL" id="CAG8777194.1"/>
    </source>
</evidence>
<feature type="region of interest" description="Disordered" evidence="1">
    <location>
        <begin position="183"/>
        <end position="205"/>
    </location>
</feature>
<dbReference type="InterPro" id="IPR011009">
    <property type="entry name" value="Kinase-like_dom_sf"/>
</dbReference>
<keyword evidence="3" id="KW-1185">Reference proteome</keyword>
<dbReference type="SUPFAM" id="SSF81901">
    <property type="entry name" value="HCP-like"/>
    <property type="match status" value="1"/>
</dbReference>
<comment type="caution">
    <text evidence="2">The sequence shown here is derived from an EMBL/GenBank/DDBJ whole genome shotgun (WGS) entry which is preliminary data.</text>
</comment>
<evidence type="ECO:0000313" key="3">
    <source>
        <dbReference type="Proteomes" id="UP000789342"/>
    </source>
</evidence>
<dbReference type="SUPFAM" id="SSF56112">
    <property type="entry name" value="Protein kinase-like (PK-like)"/>
    <property type="match status" value="1"/>
</dbReference>
<dbReference type="Gene3D" id="1.10.510.10">
    <property type="entry name" value="Transferase(Phosphotransferase) domain 1"/>
    <property type="match status" value="1"/>
</dbReference>
<reference evidence="2" key="1">
    <citation type="submission" date="2021-06" db="EMBL/GenBank/DDBJ databases">
        <authorList>
            <person name="Kallberg Y."/>
            <person name="Tangrot J."/>
            <person name="Rosling A."/>
        </authorList>
    </citation>
    <scope>NUCLEOTIDE SEQUENCE</scope>
    <source>
        <strain evidence="2">CL551</strain>
    </source>
</reference>
<dbReference type="Proteomes" id="UP000789342">
    <property type="component" value="Unassembled WGS sequence"/>
</dbReference>
<name>A0A9N9JER5_9GLOM</name>
<accession>A0A9N9JER5</accession>